<evidence type="ECO:0000256" key="6">
    <source>
        <dbReference type="ARBA" id="ARBA00023125"/>
    </source>
</evidence>
<sequence length="387" mass="43470">MTNKQEKMICNSFGIAKLKVFQKDVITDLLNGKDVLGLARTSEGKSICFLSMVVMHPNDLLIGILPTVALMRDLVQRCEDSEIRAGCLYGGNAENTNIMERLKHGKLQALFVAPERLNDPHLWKAIQKNKVHTVVVDEVHCLTEWGNEFRPMYRNIGRFIKDLPSSPVVAAFSATVMQEDIPYITKSLRMKNPTVHIGKLKRSNLSLGKVFVKTEAIRYGKVKKAILKYADKGKIVIYCTRVCDVEEMRDYLIEDCDIEADEIAICHSKLSNRAKQEQRFRSGKAHIMIATSAFGMGVNIPDIRLIIVSQLPFSAASFYQMAGRAGRDGRRAKALLLWNDADFQMNLDIISHTDDRAVEAVNELYAICESSDDLHDAVIGCFAKDSE</sequence>
<evidence type="ECO:0000259" key="10">
    <source>
        <dbReference type="PROSITE" id="PS51192"/>
    </source>
</evidence>
<evidence type="ECO:0000313" key="13">
    <source>
        <dbReference type="Proteomes" id="UP000620147"/>
    </source>
</evidence>
<dbReference type="PANTHER" id="PTHR13710">
    <property type="entry name" value="DNA HELICASE RECQ FAMILY MEMBER"/>
    <property type="match status" value="1"/>
</dbReference>
<comment type="similarity">
    <text evidence="1">Belongs to the helicase family. RecQ subfamily.</text>
</comment>
<dbReference type="InterPro" id="IPR027417">
    <property type="entry name" value="P-loop_NTPase"/>
</dbReference>
<comment type="caution">
    <text evidence="12">The sequence shown here is derived from an EMBL/GenBank/DDBJ whole genome shotgun (WGS) entry which is preliminary data.</text>
</comment>
<dbReference type="SMART" id="SM00487">
    <property type="entry name" value="DEXDc"/>
    <property type="match status" value="1"/>
</dbReference>
<dbReference type="InterPro" id="IPR011545">
    <property type="entry name" value="DEAD/DEAH_box_helicase_dom"/>
</dbReference>
<dbReference type="InterPro" id="IPR002464">
    <property type="entry name" value="DNA/RNA_helicase_DEAH_CS"/>
</dbReference>
<dbReference type="PROSITE" id="PS00690">
    <property type="entry name" value="DEAH_ATP_HELICASE"/>
    <property type="match status" value="1"/>
</dbReference>
<comment type="catalytic activity">
    <reaction evidence="8">
        <text>Couples ATP hydrolysis with the unwinding of duplex DNA by translocating in the 3'-5' direction.</text>
        <dbReference type="EC" id="5.6.2.4"/>
    </reaction>
</comment>
<keyword evidence="13" id="KW-1185">Reference proteome</keyword>
<evidence type="ECO:0000256" key="7">
    <source>
        <dbReference type="ARBA" id="ARBA00023235"/>
    </source>
</evidence>
<keyword evidence="7" id="KW-0413">Isomerase</keyword>
<dbReference type="PANTHER" id="PTHR13710:SF105">
    <property type="entry name" value="ATP-DEPENDENT DNA HELICASE Q1"/>
    <property type="match status" value="1"/>
</dbReference>
<reference evidence="12 13" key="1">
    <citation type="submission" date="2020-06" db="EMBL/GenBank/DDBJ databases">
        <title>Characterization of fructooligosaccharide metabolism and fructooligosaccharide-degrading enzymes in human commensal butyrate producers.</title>
        <authorList>
            <person name="Tanno H."/>
            <person name="Fujii T."/>
            <person name="Hirano K."/>
            <person name="Maeno S."/>
            <person name="Tonozuka T."/>
            <person name="Sakamoto M."/>
            <person name="Ohkuma M."/>
            <person name="Tochio T."/>
            <person name="Endo A."/>
        </authorList>
    </citation>
    <scope>NUCLEOTIDE SEQUENCE [LARGE SCALE GENOMIC DNA]</scope>
    <source>
        <strain evidence="12 13">JCM 31056</strain>
    </source>
</reference>
<dbReference type="SMART" id="SM00490">
    <property type="entry name" value="HELICc"/>
    <property type="match status" value="1"/>
</dbReference>
<keyword evidence="3" id="KW-0378">Hydrolase</keyword>
<name>A0ABQ1E3Y3_9FIRM</name>
<dbReference type="EC" id="5.6.2.4" evidence="9"/>
<accession>A0ABQ1E3Y3</accession>
<evidence type="ECO:0000256" key="5">
    <source>
        <dbReference type="ARBA" id="ARBA00022840"/>
    </source>
</evidence>
<dbReference type="Pfam" id="PF00271">
    <property type="entry name" value="Helicase_C"/>
    <property type="match status" value="1"/>
</dbReference>
<dbReference type="InterPro" id="IPR001650">
    <property type="entry name" value="Helicase_C-like"/>
</dbReference>
<gene>
    <name evidence="12" type="ORF">BUFA31_27660</name>
</gene>
<evidence type="ECO:0000256" key="3">
    <source>
        <dbReference type="ARBA" id="ARBA00022801"/>
    </source>
</evidence>
<organism evidence="12 13">
    <name type="scientific">Butyricicoccus faecihominis</name>
    <dbReference type="NCBI Taxonomy" id="1712515"/>
    <lineage>
        <taxon>Bacteria</taxon>
        <taxon>Bacillati</taxon>
        <taxon>Bacillota</taxon>
        <taxon>Clostridia</taxon>
        <taxon>Eubacteriales</taxon>
        <taxon>Butyricicoccaceae</taxon>
        <taxon>Butyricicoccus</taxon>
    </lineage>
</organism>
<keyword evidence="6" id="KW-0238">DNA-binding</keyword>
<dbReference type="RefSeq" id="WP_188886723.1">
    <property type="nucleotide sequence ID" value="NZ_BLYJ01000061.1"/>
</dbReference>
<dbReference type="Pfam" id="PF00270">
    <property type="entry name" value="DEAD"/>
    <property type="match status" value="1"/>
</dbReference>
<feature type="domain" description="Helicase C-terminal" evidence="11">
    <location>
        <begin position="221"/>
        <end position="365"/>
    </location>
</feature>
<keyword evidence="4" id="KW-0347">Helicase</keyword>
<keyword evidence="2" id="KW-0547">Nucleotide-binding</keyword>
<proteinExistence type="inferred from homology"/>
<dbReference type="InterPro" id="IPR004589">
    <property type="entry name" value="DNA_helicase_ATP-dep_RecQ"/>
</dbReference>
<dbReference type="NCBIfam" id="TIGR00614">
    <property type="entry name" value="recQ_fam"/>
    <property type="match status" value="1"/>
</dbReference>
<evidence type="ECO:0000256" key="4">
    <source>
        <dbReference type="ARBA" id="ARBA00022806"/>
    </source>
</evidence>
<dbReference type="Proteomes" id="UP000620147">
    <property type="component" value="Unassembled WGS sequence"/>
</dbReference>
<evidence type="ECO:0000256" key="8">
    <source>
        <dbReference type="ARBA" id="ARBA00034617"/>
    </source>
</evidence>
<evidence type="ECO:0000256" key="1">
    <source>
        <dbReference type="ARBA" id="ARBA00005446"/>
    </source>
</evidence>
<keyword evidence="5" id="KW-0067">ATP-binding</keyword>
<feature type="domain" description="Helicase ATP-binding" evidence="10">
    <location>
        <begin position="26"/>
        <end position="194"/>
    </location>
</feature>
<evidence type="ECO:0000256" key="9">
    <source>
        <dbReference type="ARBA" id="ARBA00034808"/>
    </source>
</evidence>
<dbReference type="PROSITE" id="PS51194">
    <property type="entry name" value="HELICASE_CTER"/>
    <property type="match status" value="1"/>
</dbReference>
<evidence type="ECO:0000256" key="2">
    <source>
        <dbReference type="ARBA" id="ARBA00022741"/>
    </source>
</evidence>
<dbReference type="EMBL" id="BLYJ01000061">
    <property type="protein sequence ID" value="GFO89602.1"/>
    <property type="molecule type" value="Genomic_DNA"/>
</dbReference>
<dbReference type="PROSITE" id="PS51192">
    <property type="entry name" value="HELICASE_ATP_BIND_1"/>
    <property type="match status" value="1"/>
</dbReference>
<evidence type="ECO:0000259" key="11">
    <source>
        <dbReference type="PROSITE" id="PS51194"/>
    </source>
</evidence>
<dbReference type="Gene3D" id="3.40.50.300">
    <property type="entry name" value="P-loop containing nucleotide triphosphate hydrolases"/>
    <property type="match status" value="2"/>
</dbReference>
<evidence type="ECO:0000313" key="12">
    <source>
        <dbReference type="EMBL" id="GFO89602.1"/>
    </source>
</evidence>
<protein>
    <recommendedName>
        <fullName evidence="9">DNA 3'-5' helicase</fullName>
        <ecNumber evidence="9">5.6.2.4</ecNumber>
    </recommendedName>
</protein>
<dbReference type="SUPFAM" id="SSF52540">
    <property type="entry name" value="P-loop containing nucleoside triphosphate hydrolases"/>
    <property type="match status" value="1"/>
</dbReference>
<dbReference type="InterPro" id="IPR014001">
    <property type="entry name" value="Helicase_ATP-bd"/>
</dbReference>